<dbReference type="RefSeq" id="WP_133821153.1">
    <property type="nucleotide sequence ID" value="NZ_SNZH01000018.1"/>
</dbReference>
<feature type="region of interest" description="Disordered" evidence="1">
    <location>
        <begin position="58"/>
        <end position="79"/>
    </location>
</feature>
<keyword evidence="2" id="KW-0732">Signal</keyword>
<feature type="signal peptide" evidence="2">
    <location>
        <begin position="1"/>
        <end position="22"/>
    </location>
</feature>
<evidence type="ECO:0000256" key="2">
    <source>
        <dbReference type="SAM" id="SignalP"/>
    </source>
</evidence>
<evidence type="ECO:0000313" key="4">
    <source>
        <dbReference type="Proteomes" id="UP000295293"/>
    </source>
</evidence>
<dbReference type="AlphaFoldDB" id="A0A4R6YN08"/>
<name>A0A4R6YN08_9GAMM</name>
<proteinExistence type="predicted"/>
<evidence type="ECO:0000313" key="3">
    <source>
        <dbReference type="EMBL" id="TDR38935.1"/>
    </source>
</evidence>
<feature type="chain" id="PRO_5020620095" evidence="2">
    <location>
        <begin position="23"/>
        <end position="79"/>
    </location>
</feature>
<reference evidence="3 4" key="1">
    <citation type="submission" date="2019-03" db="EMBL/GenBank/DDBJ databases">
        <title>Genomic Encyclopedia of Type Strains, Phase IV (KMG-IV): sequencing the most valuable type-strain genomes for metagenomic binning, comparative biology and taxonomic classification.</title>
        <authorList>
            <person name="Goeker M."/>
        </authorList>
    </citation>
    <scope>NUCLEOTIDE SEQUENCE [LARGE SCALE GENOMIC DNA]</scope>
    <source>
        <strain evidence="3 4">DSM 21667</strain>
    </source>
</reference>
<accession>A0A4R6YN08</accession>
<keyword evidence="4" id="KW-1185">Reference proteome</keyword>
<gene>
    <name evidence="3" type="ORF">DFR29_11878</name>
</gene>
<dbReference type="EMBL" id="SNZH01000018">
    <property type="protein sequence ID" value="TDR38935.1"/>
    <property type="molecule type" value="Genomic_DNA"/>
</dbReference>
<dbReference type="Proteomes" id="UP000295293">
    <property type="component" value="Unassembled WGS sequence"/>
</dbReference>
<comment type="caution">
    <text evidence="3">The sequence shown here is derived from an EMBL/GenBank/DDBJ whole genome shotgun (WGS) entry which is preliminary data.</text>
</comment>
<sequence length="79" mass="8014">MAGRGRRAQWLSAALLATTAVAAVPPPAAPPPAAGATDAQAQADLLLFLSEFEDADGGFLDPAELPPAELSAEDDDDAR</sequence>
<protein>
    <submittedName>
        <fullName evidence="3">Uncharacterized protein</fullName>
    </submittedName>
</protein>
<evidence type="ECO:0000256" key="1">
    <source>
        <dbReference type="SAM" id="MobiDB-lite"/>
    </source>
</evidence>
<organism evidence="3 4">
    <name type="scientific">Tahibacter aquaticus</name>
    <dbReference type="NCBI Taxonomy" id="520092"/>
    <lineage>
        <taxon>Bacteria</taxon>
        <taxon>Pseudomonadati</taxon>
        <taxon>Pseudomonadota</taxon>
        <taxon>Gammaproteobacteria</taxon>
        <taxon>Lysobacterales</taxon>
        <taxon>Rhodanobacteraceae</taxon>
        <taxon>Tahibacter</taxon>
    </lineage>
</organism>